<dbReference type="RefSeq" id="WP_256506019.1">
    <property type="nucleotide sequence ID" value="NZ_CP101740.1"/>
</dbReference>
<proteinExistence type="predicted"/>
<evidence type="ECO:0000313" key="1">
    <source>
        <dbReference type="EMBL" id="UUL82224.1"/>
    </source>
</evidence>
<dbReference type="Proteomes" id="UP001058533">
    <property type="component" value="Chromosome"/>
</dbReference>
<protein>
    <submittedName>
        <fullName evidence="1">Uncharacterized protein</fullName>
    </submittedName>
</protein>
<evidence type="ECO:0000313" key="2">
    <source>
        <dbReference type="Proteomes" id="UP001058533"/>
    </source>
</evidence>
<gene>
    <name evidence="1" type="ORF">NMP03_13705</name>
</gene>
<sequence>MADLKLSFSRLEAVLITYFRIDPERAGTFRARIKQLQRLNFPSGVNVGRGTKFDYELTHCLKLILSFELMARGLPAKFVTDMIEASWPRLQVGFQLVPNPNLGADRDDIFAVINSDLIGDGYKPEESIWIYDFDKLQSFILESKRDNAALVSINLCTVLNRLMDQLSLIRANNLMLYWEIRAWQTELPALYAESWFNDWIKVSLTVLSSFEKKADDQHP</sequence>
<dbReference type="EMBL" id="CP101740">
    <property type="protein sequence ID" value="UUL82224.1"/>
    <property type="molecule type" value="Genomic_DNA"/>
</dbReference>
<organism evidence="1 2">
    <name type="scientific">Sphingomonas qomolangmaensis</name>
    <dbReference type="NCBI Taxonomy" id="2918765"/>
    <lineage>
        <taxon>Bacteria</taxon>
        <taxon>Pseudomonadati</taxon>
        <taxon>Pseudomonadota</taxon>
        <taxon>Alphaproteobacteria</taxon>
        <taxon>Sphingomonadales</taxon>
        <taxon>Sphingomonadaceae</taxon>
        <taxon>Sphingomonas</taxon>
    </lineage>
</organism>
<accession>A0ABY5L5J3</accession>
<name>A0ABY5L5J3_9SPHN</name>
<keyword evidence="2" id="KW-1185">Reference proteome</keyword>
<reference evidence="1" key="1">
    <citation type="submission" date="2022-07" db="EMBL/GenBank/DDBJ databases">
        <title>Sphingomonas sp. nov., a novel bacterium isolated from the north slope of the Mount Everest.</title>
        <authorList>
            <person name="Cui X."/>
            <person name="Liu Y."/>
        </authorList>
    </citation>
    <scope>NUCLEOTIDE SEQUENCE</scope>
    <source>
        <strain evidence="1">S5-59</strain>
    </source>
</reference>